<feature type="transmembrane region" description="Helical" evidence="15">
    <location>
        <begin position="46"/>
        <end position="68"/>
    </location>
</feature>
<evidence type="ECO:0000256" key="8">
    <source>
        <dbReference type="ARBA" id="ARBA00023065"/>
    </source>
</evidence>
<keyword evidence="11" id="KW-0739">Sodium transport</keyword>
<evidence type="ECO:0000256" key="4">
    <source>
        <dbReference type="ARBA" id="ARBA00022475"/>
    </source>
</evidence>
<dbReference type="AlphaFoldDB" id="A0A0M3RAB5"/>
<proteinExistence type="inferred from homology"/>
<dbReference type="PANTHER" id="PTHR42985:SF47">
    <property type="entry name" value="INTEGRAL MEMBRANE TRANSPORT PROTEIN"/>
    <property type="match status" value="1"/>
</dbReference>
<evidence type="ECO:0000256" key="15">
    <source>
        <dbReference type="SAM" id="Phobius"/>
    </source>
</evidence>
<dbReference type="PANTHER" id="PTHR42985">
    <property type="entry name" value="SODIUM-COUPLED MONOCARBOXYLATE TRANSPORTER"/>
    <property type="match status" value="1"/>
</dbReference>
<comment type="catalytic activity">
    <reaction evidence="12">
        <text>iodide(out) + 2 Na(+)(out) = iodide(in) + 2 Na(+)(in)</text>
        <dbReference type="Rhea" id="RHEA:71207"/>
        <dbReference type="ChEBI" id="CHEBI:16382"/>
        <dbReference type="ChEBI" id="CHEBI:29101"/>
    </reaction>
</comment>
<dbReference type="GO" id="GO:0006814">
    <property type="term" value="P:sodium ion transport"/>
    <property type="evidence" value="ECO:0007669"/>
    <property type="project" value="UniProtKB-KW"/>
</dbReference>
<comment type="subcellular location">
    <subcellularLocation>
        <location evidence="1">Cell membrane</location>
        <topology evidence="1">Multi-pass membrane protein</topology>
    </subcellularLocation>
</comment>
<keyword evidence="6 15" id="KW-1133">Transmembrane helix</keyword>
<dbReference type="InterPro" id="IPR018212">
    <property type="entry name" value="Na/solute_symporter_CS"/>
</dbReference>
<dbReference type="Gene3D" id="1.20.1730.10">
    <property type="entry name" value="Sodium/glucose cotransporter"/>
    <property type="match status" value="1"/>
</dbReference>
<dbReference type="InterPro" id="IPR038377">
    <property type="entry name" value="Na/Glc_symporter_sf"/>
</dbReference>
<feature type="transmembrane region" description="Helical" evidence="15">
    <location>
        <begin position="235"/>
        <end position="254"/>
    </location>
</feature>
<keyword evidence="5 15" id="KW-0812">Transmembrane</keyword>
<feature type="transmembrane region" description="Helical" evidence="15">
    <location>
        <begin position="380"/>
        <end position="401"/>
    </location>
</feature>
<dbReference type="GO" id="GO:0015075">
    <property type="term" value="F:monoatomic ion transmembrane transporter activity"/>
    <property type="evidence" value="ECO:0007669"/>
    <property type="project" value="UniProtKB-ARBA"/>
</dbReference>
<gene>
    <name evidence="16" type="ORF">AM592_15790</name>
</gene>
<evidence type="ECO:0000256" key="11">
    <source>
        <dbReference type="ARBA" id="ARBA00023201"/>
    </source>
</evidence>
<comment type="similarity">
    <text evidence="2 13">Belongs to the sodium:solute symporter (SSF) (TC 2.A.21) family.</text>
</comment>
<feature type="coiled-coil region" evidence="14">
    <location>
        <begin position="488"/>
        <end position="515"/>
    </location>
</feature>
<keyword evidence="4" id="KW-1003">Cell membrane</keyword>
<dbReference type="GO" id="GO:0015293">
    <property type="term" value="F:symporter activity"/>
    <property type="evidence" value="ECO:0007669"/>
    <property type="project" value="TreeGrafter"/>
</dbReference>
<feature type="transmembrane region" description="Helical" evidence="15">
    <location>
        <begin position="407"/>
        <end position="424"/>
    </location>
</feature>
<feature type="transmembrane region" description="Helical" evidence="15">
    <location>
        <begin position="123"/>
        <end position="145"/>
    </location>
</feature>
<evidence type="ECO:0000256" key="13">
    <source>
        <dbReference type="RuleBase" id="RU362091"/>
    </source>
</evidence>
<evidence type="ECO:0000256" key="14">
    <source>
        <dbReference type="SAM" id="Coils"/>
    </source>
</evidence>
<feature type="transmembrane region" description="Helical" evidence="15">
    <location>
        <begin position="431"/>
        <end position="451"/>
    </location>
</feature>
<evidence type="ECO:0000256" key="2">
    <source>
        <dbReference type="ARBA" id="ARBA00006434"/>
    </source>
</evidence>
<dbReference type="RefSeq" id="WP_053604703.1">
    <property type="nucleotide sequence ID" value="NZ_CP012600.1"/>
</dbReference>
<name>A0A0M3RAB5_9BACI</name>
<sequence>MYILNNFTYLDYGILIVYLILVGVFATYVGKNQRSTKDYFLGGRKITWWAIGISVMATQAGAITFIGTPGWGYEGGLEQIVTFINVPLVMAFLIVTFVPFFYKSEIYTAYEYLERRFDQKTSTLTSLLFLISRGLATGITLYAPALVLSVITGWSTTITIVLMAVLSIAYTVFGGIRAVIWSDVIQMIVLWFGAVVSLWTIFTLLPGGLGAAMTVASEANLLNSFNFSLDSSAEYTVWAGVIGGVFFHAAYFGADQSQIQRVLTSKSVKESQFSLIFTGIIMVPQMLLFLFIGVLLYVFYSYHGAPHYNDINELFLRFIVNELPTGITGLIIAGVFAAAMSSLDSALNSLSAVTVHDIYKKFFKKKASEAHYLKASRWATIFWGAYAMVFAFFAGSLGPLIEVINQIGSYFYGSLLGAFLLALFTKRANGWGAFIGILAGMAAVFLTEQLVEISWLYYSMIGTIVSVVVGYLISLAGEKPDKAKLAGLTMYKKEIDEAVEKRAKTAEEIEVEQAERSMGKWPFLLIGYFILIMAFLFWLQSV</sequence>
<keyword evidence="8" id="KW-0406">Ion transport</keyword>
<dbReference type="Proteomes" id="UP000067625">
    <property type="component" value="Chromosome"/>
</dbReference>
<feature type="transmembrane region" description="Helical" evidence="15">
    <location>
        <begin position="151"/>
        <end position="176"/>
    </location>
</feature>
<keyword evidence="17" id="KW-1185">Reference proteome</keyword>
<evidence type="ECO:0000256" key="12">
    <source>
        <dbReference type="ARBA" id="ARBA00036099"/>
    </source>
</evidence>
<evidence type="ECO:0000256" key="6">
    <source>
        <dbReference type="ARBA" id="ARBA00022989"/>
    </source>
</evidence>
<reference evidence="16 17" key="2">
    <citation type="journal article" date="2016" name="Int. J. Syst. Evol. Microbiol.">
        <title>Bacillus gobiensis sp. nov., isolated from a soil sample.</title>
        <authorList>
            <person name="Liu B."/>
            <person name="Liu G.H."/>
            <person name="Cetin S."/>
            <person name="Schumann P."/>
            <person name="Pan Z.Z."/>
            <person name="Chen Q.Q."/>
        </authorList>
    </citation>
    <scope>NUCLEOTIDE SEQUENCE [LARGE SCALE GENOMIC DNA]</scope>
    <source>
        <strain evidence="16 17">FJAT-4402</strain>
    </source>
</reference>
<evidence type="ECO:0000256" key="1">
    <source>
        <dbReference type="ARBA" id="ARBA00004651"/>
    </source>
</evidence>
<accession>A0A0M3RAB5</accession>
<evidence type="ECO:0000256" key="10">
    <source>
        <dbReference type="ARBA" id="ARBA00023180"/>
    </source>
</evidence>
<feature type="transmembrane region" description="Helical" evidence="15">
    <location>
        <begin position="521"/>
        <end position="539"/>
    </location>
</feature>
<dbReference type="InterPro" id="IPR051163">
    <property type="entry name" value="Sodium:Solute_Symporter_SSF"/>
</dbReference>
<keyword evidence="7" id="KW-0915">Sodium</keyword>
<dbReference type="EMBL" id="CP012600">
    <property type="protein sequence ID" value="ALC82886.1"/>
    <property type="molecule type" value="Genomic_DNA"/>
</dbReference>
<dbReference type="PROSITE" id="PS50283">
    <property type="entry name" value="NA_SOLUT_SYMP_3"/>
    <property type="match status" value="1"/>
</dbReference>
<dbReference type="CDD" id="cd11494">
    <property type="entry name" value="SLC5sbd_NIS-like_u2"/>
    <property type="match status" value="1"/>
</dbReference>
<organism evidence="16 17">
    <name type="scientific">Bacillus gobiensis</name>
    <dbReference type="NCBI Taxonomy" id="1441095"/>
    <lineage>
        <taxon>Bacteria</taxon>
        <taxon>Bacillati</taxon>
        <taxon>Bacillota</taxon>
        <taxon>Bacilli</taxon>
        <taxon>Bacillales</taxon>
        <taxon>Bacillaceae</taxon>
        <taxon>Bacillus</taxon>
    </lineage>
</organism>
<evidence type="ECO:0000256" key="3">
    <source>
        <dbReference type="ARBA" id="ARBA00022448"/>
    </source>
</evidence>
<dbReference type="NCBIfam" id="TIGR00813">
    <property type="entry name" value="sss"/>
    <property type="match status" value="1"/>
</dbReference>
<reference evidence="17" key="1">
    <citation type="submission" date="2015-08" db="EMBL/GenBank/DDBJ databases">
        <title>Genome sequencing project for genomic taxonomy and phylogenomics of Bacillus-like bacteria.</title>
        <authorList>
            <person name="Liu B."/>
            <person name="Wang J."/>
            <person name="Zhu Y."/>
            <person name="Liu G."/>
            <person name="Chen Q."/>
            <person name="Chen Z."/>
            <person name="Lan J."/>
            <person name="Che J."/>
            <person name="Ge C."/>
            <person name="Shi H."/>
            <person name="Pan Z."/>
            <person name="Liu X."/>
        </authorList>
    </citation>
    <scope>NUCLEOTIDE SEQUENCE [LARGE SCALE GENOMIC DNA]</scope>
    <source>
        <strain evidence="17">FJAT-4402</strain>
    </source>
</reference>
<evidence type="ECO:0000256" key="5">
    <source>
        <dbReference type="ARBA" id="ARBA00022692"/>
    </source>
</evidence>
<evidence type="ECO:0000313" key="16">
    <source>
        <dbReference type="EMBL" id="ALC82886.1"/>
    </source>
</evidence>
<dbReference type="Pfam" id="PF00474">
    <property type="entry name" value="SSF"/>
    <property type="match status" value="1"/>
</dbReference>
<feature type="transmembrane region" description="Helical" evidence="15">
    <location>
        <begin position="12"/>
        <end position="30"/>
    </location>
</feature>
<dbReference type="GO" id="GO:0005886">
    <property type="term" value="C:plasma membrane"/>
    <property type="evidence" value="ECO:0007669"/>
    <property type="project" value="UniProtKB-SubCell"/>
</dbReference>
<evidence type="ECO:0000256" key="9">
    <source>
        <dbReference type="ARBA" id="ARBA00023136"/>
    </source>
</evidence>
<feature type="transmembrane region" description="Helical" evidence="15">
    <location>
        <begin position="188"/>
        <end position="215"/>
    </location>
</feature>
<dbReference type="PROSITE" id="PS00457">
    <property type="entry name" value="NA_SOLUT_SYMP_2"/>
    <property type="match status" value="1"/>
</dbReference>
<feature type="transmembrane region" description="Helical" evidence="15">
    <location>
        <begin position="275"/>
        <end position="300"/>
    </location>
</feature>
<dbReference type="InterPro" id="IPR001734">
    <property type="entry name" value="Na/solute_symporter"/>
</dbReference>
<evidence type="ECO:0000256" key="7">
    <source>
        <dbReference type="ARBA" id="ARBA00023053"/>
    </source>
</evidence>
<keyword evidence="3" id="KW-0813">Transport</keyword>
<dbReference type="PATRIC" id="fig|1441095.3.peg.3482"/>
<keyword evidence="14" id="KW-0175">Coiled coil</keyword>
<evidence type="ECO:0000313" key="17">
    <source>
        <dbReference type="Proteomes" id="UP000067625"/>
    </source>
</evidence>
<dbReference type="GO" id="GO:0098660">
    <property type="term" value="P:inorganic ion transmembrane transport"/>
    <property type="evidence" value="ECO:0007669"/>
    <property type="project" value="UniProtKB-ARBA"/>
</dbReference>
<protein>
    <submittedName>
        <fullName evidence="16">Sodium:solute symporter</fullName>
    </submittedName>
</protein>
<keyword evidence="9 15" id="KW-0472">Membrane</keyword>
<dbReference type="STRING" id="1441095.AM592_15790"/>
<feature type="transmembrane region" description="Helical" evidence="15">
    <location>
        <begin position="80"/>
        <end position="102"/>
    </location>
</feature>
<keyword evidence="10" id="KW-0325">Glycoprotein</keyword>
<dbReference type="OrthoDB" id="9810181at2"/>
<feature type="transmembrane region" description="Helical" evidence="15">
    <location>
        <begin position="457"/>
        <end position="476"/>
    </location>
</feature>